<dbReference type="Gene3D" id="2.40.33.20">
    <property type="entry name" value="PK beta-barrel domain-like"/>
    <property type="match status" value="1"/>
</dbReference>
<evidence type="ECO:0000259" key="1">
    <source>
        <dbReference type="PROSITE" id="PS51340"/>
    </source>
</evidence>
<dbReference type="SUPFAM" id="SSF50800">
    <property type="entry name" value="PK beta-barrel domain-like"/>
    <property type="match status" value="1"/>
</dbReference>
<dbReference type="Pfam" id="PF03473">
    <property type="entry name" value="MOSC"/>
    <property type="match status" value="1"/>
</dbReference>
<keyword evidence="3" id="KW-1185">Reference proteome</keyword>
<dbReference type="EMBL" id="CP109965">
    <property type="protein sequence ID" value="WAJ70277.1"/>
    <property type="molecule type" value="Genomic_DNA"/>
</dbReference>
<dbReference type="InterPro" id="IPR011037">
    <property type="entry name" value="Pyrv_Knase-like_insert_dom_sf"/>
</dbReference>
<dbReference type="RefSeq" id="WP_268074579.1">
    <property type="nucleotide sequence ID" value="NZ_CP109965.1"/>
</dbReference>
<dbReference type="PANTHER" id="PTHR36930:SF1">
    <property type="entry name" value="MOSC DOMAIN-CONTAINING PROTEIN"/>
    <property type="match status" value="1"/>
</dbReference>
<protein>
    <submittedName>
        <fullName evidence="2">MOSC domain-containing protein</fullName>
    </submittedName>
</protein>
<dbReference type="PANTHER" id="PTHR36930">
    <property type="entry name" value="METAL-SULFUR CLUSTER BIOSYNTHESIS PROTEINS YUAD-RELATED"/>
    <property type="match status" value="1"/>
</dbReference>
<gene>
    <name evidence="2" type="ORF">OLW01_00190</name>
</gene>
<dbReference type="InterPro" id="IPR052716">
    <property type="entry name" value="MOSC_domain"/>
</dbReference>
<organism evidence="2 3">
    <name type="scientific">Catenovulum adriaticum</name>
    <dbReference type="NCBI Taxonomy" id="2984846"/>
    <lineage>
        <taxon>Bacteria</taxon>
        <taxon>Pseudomonadati</taxon>
        <taxon>Pseudomonadota</taxon>
        <taxon>Gammaproteobacteria</taxon>
        <taxon>Alteromonadales</taxon>
        <taxon>Alteromonadaceae</taxon>
        <taxon>Catenovulum</taxon>
    </lineage>
</organism>
<evidence type="ECO:0000313" key="3">
    <source>
        <dbReference type="Proteomes" id="UP001163726"/>
    </source>
</evidence>
<name>A0ABY7AM05_9ALTE</name>
<sequence length="153" mass="16978">MIKAIFIAQQHKQVLSSVRTATCSAGLGIWGDRNFGKTKWPGQNITLIEAEAIEQFNQDYQQNIGWHSTRRNLVTMGISLNHLVGKRFKVGEVELLGVELCEPCQLLAKLLANETVSRAQVMSGFEFSGGLRAQILTDGNIKVGDRFQSLCLE</sequence>
<proteinExistence type="predicted"/>
<dbReference type="InterPro" id="IPR005302">
    <property type="entry name" value="MoCF_Sase_C"/>
</dbReference>
<evidence type="ECO:0000313" key="2">
    <source>
        <dbReference type="EMBL" id="WAJ70277.1"/>
    </source>
</evidence>
<reference evidence="2" key="1">
    <citation type="submission" date="2022-10" db="EMBL/GenBank/DDBJ databases">
        <title>Catenovulum adriacola sp. nov. isolated in the Harbour of Susak.</title>
        <authorList>
            <person name="Schoch T."/>
            <person name="Reich S.J."/>
            <person name="Stoeferle S."/>
            <person name="Flaiz M."/>
            <person name="Kazda M."/>
            <person name="Riedel C.U."/>
            <person name="Duerre P."/>
        </authorList>
    </citation>
    <scope>NUCLEOTIDE SEQUENCE</scope>
    <source>
        <strain evidence="2">TS8</strain>
    </source>
</reference>
<dbReference type="PROSITE" id="PS51340">
    <property type="entry name" value="MOSC"/>
    <property type="match status" value="1"/>
</dbReference>
<dbReference type="Proteomes" id="UP001163726">
    <property type="component" value="Chromosome"/>
</dbReference>
<accession>A0ABY7AM05</accession>
<feature type="domain" description="MOSC" evidence="1">
    <location>
        <begin position="16"/>
        <end position="150"/>
    </location>
</feature>